<evidence type="ECO:0000313" key="11">
    <source>
        <dbReference type="Ensembl" id="ENSGACP00000017456.2"/>
    </source>
</evidence>
<evidence type="ECO:0000259" key="10">
    <source>
        <dbReference type="PROSITE" id="PS50853"/>
    </source>
</evidence>
<dbReference type="GO" id="GO:0016064">
    <property type="term" value="P:immunoglobulin mediated immune response"/>
    <property type="evidence" value="ECO:0007669"/>
    <property type="project" value="TreeGrafter"/>
</dbReference>
<dbReference type="InterPro" id="IPR036116">
    <property type="entry name" value="FN3_sf"/>
</dbReference>
<dbReference type="GO" id="GO:0009897">
    <property type="term" value="C:external side of plasma membrane"/>
    <property type="evidence" value="ECO:0007669"/>
    <property type="project" value="TreeGrafter"/>
</dbReference>
<dbReference type="InterPro" id="IPR013783">
    <property type="entry name" value="Ig-like_fold"/>
</dbReference>
<dbReference type="InterPro" id="IPR003961">
    <property type="entry name" value="FN3_dom"/>
</dbReference>
<dbReference type="GeneID" id="120810704"/>
<dbReference type="AlphaFoldDB" id="G3PIM8"/>
<dbReference type="InterPro" id="IPR015373">
    <property type="entry name" value="Interferon/interleukin_rcp_dom"/>
</dbReference>
<dbReference type="PANTHER" id="PTHR23037:SF22">
    <property type="entry name" value="CYTOKINE RECEPTOR COMMON SUBUNIT BETA"/>
    <property type="match status" value="1"/>
</dbReference>
<feature type="signal peptide" evidence="9">
    <location>
        <begin position="1"/>
        <end position="21"/>
    </location>
</feature>
<keyword evidence="6" id="KW-1015">Disulfide bond</keyword>
<feature type="chain" id="PRO_5043915448" description="Fibronectin type-III domain-containing protein" evidence="9">
    <location>
        <begin position="22"/>
        <end position="464"/>
    </location>
</feature>
<evidence type="ECO:0000256" key="6">
    <source>
        <dbReference type="ARBA" id="ARBA00023157"/>
    </source>
</evidence>
<protein>
    <recommendedName>
        <fullName evidence="10">Fibronectin type-III domain-containing protein</fullName>
    </recommendedName>
</protein>
<name>G3PIM8_GASAC</name>
<comment type="subcellular location">
    <subcellularLocation>
        <location evidence="1">Membrane</location>
        <topology evidence="1">Single-pass type I membrane protein</topology>
    </subcellularLocation>
</comment>
<dbReference type="Pfam" id="PF09294">
    <property type="entry name" value="Interfer-bind"/>
    <property type="match status" value="1"/>
</dbReference>
<dbReference type="PANTHER" id="PTHR23037">
    <property type="entry name" value="CYTOKINE RECEPTOR"/>
    <property type="match status" value="1"/>
</dbReference>
<accession>G3PIM8</accession>
<dbReference type="GeneTree" id="ENSGT00940000167095"/>
<evidence type="ECO:0000256" key="9">
    <source>
        <dbReference type="SAM" id="SignalP"/>
    </source>
</evidence>
<keyword evidence="2" id="KW-0812">Transmembrane</keyword>
<reference evidence="11" key="2">
    <citation type="submission" date="2025-08" db="UniProtKB">
        <authorList>
            <consortium name="Ensembl"/>
        </authorList>
    </citation>
    <scope>IDENTIFICATION</scope>
</reference>
<keyword evidence="7" id="KW-0675">Receptor</keyword>
<organism evidence="11 12">
    <name type="scientific">Gasterosteus aculeatus aculeatus</name>
    <name type="common">three-spined stickleback</name>
    <dbReference type="NCBI Taxonomy" id="481459"/>
    <lineage>
        <taxon>Eukaryota</taxon>
        <taxon>Metazoa</taxon>
        <taxon>Chordata</taxon>
        <taxon>Craniata</taxon>
        <taxon>Vertebrata</taxon>
        <taxon>Euteleostomi</taxon>
        <taxon>Actinopterygii</taxon>
        <taxon>Neopterygii</taxon>
        <taxon>Teleostei</taxon>
        <taxon>Neoteleostei</taxon>
        <taxon>Acanthomorphata</taxon>
        <taxon>Eupercaria</taxon>
        <taxon>Perciformes</taxon>
        <taxon>Cottioidei</taxon>
        <taxon>Gasterosteales</taxon>
        <taxon>Gasterosteidae</taxon>
        <taxon>Gasterosteus</taxon>
    </lineage>
</organism>
<proteinExistence type="predicted"/>
<reference evidence="11 12" key="1">
    <citation type="journal article" date="2021" name="G3 (Bethesda)">
        <title>Improved contiguity of the threespine stickleback genome using long-read sequencing.</title>
        <authorList>
            <person name="Nath S."/>
            <person name="Shaw D.E."/>
            <person name="White M.A."/>
        </authorList>
    </citation>
    <scope>NUCLEOTIDE SEQUENCE [LARGE SCALE GENOMIC DNA]</scope>
    <source>
        <strain evidence="11 12">Lake Benthic</strain>
    </source>
</reference>
<keyword evidence="5" id="KW-0472">Membrane</keyword>
<feature type="domain" description="Fibronectin type-III" evidence="10">
    <location>
        <begin position="123"/>
        <end position="220"/>
    </location>
</feature>
<evidence type="ECO:0000256" key="4">
    <source>
        <dbReference type="ARBA" id="ARBA00022989"/>
    </source>
</evidence>
<dbReference type="PROSITE" id="PS50853">
    <property type="entry name" value="FN3"/>
    <property type="match status" value="1"/>
</dbReference>
<evidence type="ECO:0000256" key="5">
    <source>
        <dbReference type="ARBA" id="ARBA00023136"/>
    </source>
</evidence>
<evidence type="ECO:0000256" key="1">
    <source>
        <dbReference type="ARBA" id="ARBA00004479"/>
    </source>
</evidence>
<evidence type="ECO:0000256" key="2">
    <source>
        <dbReference type="ARBA" id="ARBA00022692"/>
    </source>
</evidence>
<dbReference type="STRING" id="69293.ENSGACP00000017456"/>
<dbReference type="Bgee" id="ENSGACG00000013202">
    <property type="expression patterns" value="Expressed in intestinal epithelial cell"/>
</dbReference>
<reference evidence="11" key="3">
    <citation type="submission" date="2025-09" db="UniProtKB">
        <authorList>
            <consortium name="Ensembl"/>
        </authorList>
    </citation>
    <scope>IDENTIFICATION</scope>
</reference>
<keyword evidence="4" id="KW-1133">Transmembrane helix</keyword>
<keyword evidence="12" id="KW-1185">Reference proteome</keyword>
<dbReference type="SUPFAM" id="SSF49265">
    <property type="entry name" value="Fibronectin type III"/>
    <property type="match status" value="1"/>
</dbReference>
<dbReference type="OMA" id="EWSQTTE"/>
<evidence type="ECO:0000313" key="12">
    <source>
        <dbReference type="Proteomes" id="UP000007635"/>
    </source>
</evidence>
<dbReference type="InParanoid" id="G3PIM8"/>
<keyword evidence="3 9" id="KW-0732">Signal</keyword>
<evidence type="ECO:0000256" key="8">
    <source>
        <dbReference type="ARBA" id="ARBA00023180"/>
    </source>
</evidence>
<evidence type="ECO:0000256" key="7">
    <source>
        <dbReference type="ARBA" id="ARBA00023170"/>
    </source>
</evidence>
<dbReference type="GO" id="GO:0004896">
    <property type="term" value="F:cytokine receptor activity"/>
    <property type="evidence" value="ECO:0007669"/>
    <property type="project" value="InterPro"/>
</dbReference>
<evidence type="ECO:0000256" key="3">
    <source>
        <dbReference type="ARBA" id="ARBA00022729"/>
    </source>
</evidence>
<dbReference type="Proteomes" id="UP000007635">
    <property type="component" value="Chromosome XX"/>
</dbReference>
<dbReference type="Ensembl" id="ENSGACT00000017490.2">
    <property type="protein sequence ID" value="ENSGACP00000017456.2"/>
    <property type="gene ID" value="ENSGACG00000013202.2"/>
</dbReference>
<dbReference type="PROSITE" id="PS01355">
    <property type="entry name" value="HEMATOPO_REC_S_F1"/>
    <property type="match status" value="1"/>
</dbReference>
<dbReference type="InterPro" id="IPR003531">
    <property type="entry name" value="Hempt_rcpt_S_F1_CS"/>
</dbReference>
<keyword evidence="8" id="KW-0325">Glycoprotein</keyword>
<dbReference type="Gene3D" id="2.60.40.10">
    <property type="entry name" value="Immunoglobulins"/>
    <property type="match status" value="1"/>
</dbReference>
<dbReference type="RefSeq" id="XP_040021440.1">
    <property type="nucleotide sequence ID" value="XM_040165506.1"/>
</dbReference>
<sequence length="464" mass="51618">MKCQQLLLLWCCSSIPELTRCIAVGGFLCVTAYWDTISCFLNITGDPVESNTIYNLTFKSVGPGKGESCPLRRMNDSYSCFCKIHSRNTFANYNKYDITLCHSSVCYTVTKGFTPHLNIQLTPPHQPEVQETPEAVNVTWKSGYERHHYLKELDYMLQLETSESTEAKTSQLNSLNKSLLILMSELKRHATYCVKVRSKPKSREYKGIWSEWSPTTCWKNGEDEEEEDEDNKLFILIKSLGPVCLAVGVMLFVLNKPAIRKKIQILSQTPTPAPFFQPLFQQHGGDLKEWLQPQGKFALTYKTEEMLTTDAVIVEPKPVTKDPEEHRVFFNPMTHLALAQCHTSYVGLPGVHEATPPLAMACPVGTPYTRLHCSAWGVAAEEAEVVSALPQDFLNISSEDSGCSCADPTQSPECSLPSSPVDDCPPPSICVDYCILNKTAAGFVPVLLSQGGSLDVPSNSLQEE</sequence>